<accession>A0A8B6BE28</accession>
<comment type="caution">
    <text evidence="5">The sequence shown here is derived from an EMBL/GenBank/DDBJ whole genome shotgun (WGS) entry which is preliminary data.</text>
</comment>
<organism evidence="5 6">
    <name type="scientific">Mytilus galloprovincialis</name>
    <name type="common">Mediterranean mussel</name>
    <dbReference type="NCBI Taxonomy" id="29158"/>
    <lineage>
        <taxon>Eukaryota</taxon>
        <taxon>Metazoa</taxon>
        <taxon>Spiralia</taxon>
        <taxon>Lophotrochozoa</taxon>
        <taxon>Mollusca</taxon>
        <taxon>Bivalvia</taxon>
        <taxon>Autobranchia</taxon>
        <taxon>Pteriomorphia</taxon>
        <taxon>Mytilida</taxon>
        <taxon>Mytiloidea</taxon>
        <taxon>Mytilidae</taxon>
        <taxon>Mytilinae</taxon>
        <taxon>Mytilus</taxon>
    </lineage>
</organism>
<keyword evidence="6" id="KW-1185">Reference proteome</keyword>
<dbReference type="GO" id="GO:0020037">
    <property type="term" value="F:heme binding"/>
    <property type="evidence" value="ECO:0007669"/>
    <property type="project" value="InterPro"/>
</dbReference>
<reference evidence="5" key="1">
    <citation type="submission" date="2018-11" db="EMBL/GenBank/DDBJ databases">
        <authorList>
            <person name="Alioto T."/>
            <person name="Alioto T."/>
        </authorList>
    </citation>
    <scope>NUCLEOTIDE SEQUENCE</scope>
</reference>
<dbReference type="EMBL" id="UYJE01000013">
    <property type="protein sequence ID" value="VDH89211.1"/>
    <property type="molecule type" value="Genomic_DNA"/>
</dbReference>
<proteinExistence type="predicted"/>
<dbReference type="Pfam" id="PF03098">
    <property type="entry name" value="An_peroxidase"/>
    <property type="match status" value="1"/>
</dbReference>
<dbReference type="GO" id="GO:0005576">
    <property type="term" value="C:extracellular region"/>
    <property type="evidence" value="ECO:0007669"/>
    <property type="project" value="UniProtKB-SubCell"/>
</dbReference>
<dbReference type="Gene3D" id="1.10.640.10">
    <property type="entry name" value="Haem peroxidase domain superfamily, animal type"/>
    <property type="match status" value="2"/>
</dbReference>
<dbReference type="PROSITE" id="PS50292">
    <property type="entry name" value="PEROXIDASE_3"/>
    <property type="match status" value="1"/>
</dbReference>
<dbReference type="PRINTS" id="PR00457">
    <property type="entry name" value="ANPEROXIDASE"/>
</dbReference>
<dbReference type="OrthoDB" id="6505174at2759"/>
<dbReference type="PANTHER" id="PTHR11475">
    <property type="entry name" value="OXIDASE/PEROXIDASE"/>
    <property type="match status" value="1"/>
</dbReference>
<dbReference type="GO" id="GO:0046872">
    <property type="term" value="F:metal ion binding"/>
    <property type="evidence" value="ECO:0007669"/>
    <property type="project" value="UniProtKB-KW"/>
</dbReference>
<name>A0A8B6BE28_MYTGA</name>
<keyword evidence="4" id="KW-0408">Iron</keyword>
<dbReference type="InterPro" id="IPR037120">
    <property type="entry name" value="Haem_peroxidase_sf_animal"/>
</dbReference>
<keyword evidence="2" id="KW-0964">Secreted</keyword>
<dbReference type="AlphaFoldDB" id="A0A8B6BE28"/>
<keyword evidence="4" id="KW-0479">Metal-binding</keyword>
<evidence type="ECO:0000313" key="6">
    <source>
        <dbReference type="Proteomes" id="UP000596742"/>
    </source>
</evidence>
<feature type="binding site" description="axial binding residue" evidence="4">
    <location>
        <position position="350"/>
    </location>
    <ligand>
        <name>heme b</name>
        <dbReference type="ChEBI" id="CHEBI:60344"/>
    </ligand>
    <ligandPart>
        <name>Fe</name>
        <dbReference type="ChEBI" id="CHEBI:18248"/>
    </ligandPart>
</feature>
<evidence type="ECO:0000313" key="5">
    <source>
        <dbReference type="EMBL" id="VDH89211.1"/>
    </source>
</evidence>
<dbReference type="Proteomes" id="UP000596742">
    <property type="component" value="Unassembled WGS sequence"/>
</dbReference>
<dbReference type="SUPFAM" id="SSF48113">
    <property type="entry name" value="Heme-dependent peroxidases"/>
    <property type="match status" value="1"/>
</dbReference>
<evidence type="ECO:0000256" key="2">
    <source>
        <dbReference type="ARBA" id="ARBA00022525"/>
    </source>
</evidence>
<comment type="subcellular location">
    <subcellularLocation>
        <location evidence="1">Secreted</location>
    </subcellularLocation>
</comment>
<evidence type="ECO:0000256" key="3">
    <source>
        <dbReference type="ARBA" id="ARBA00023180"/>
    </source>
</evidence>
<evidence type="ECO:0000256" key="4">
    <source>
        <dbReference type="PIRSR" id="PIRSR619791-2"/>
    </source>
</evidence>
<dbReference type="InterPro" id="IPR010255">
    <property type="entry name" value="Haem_peroxidase_sf"/>
</dbReference>
<dbReference type="GO" id="GO:0004601">
    <property type="term" value="F:peroxidase activity"/>
    <property type="evidence" value="ECO:0007669"/>
    <property type="project" value="InterPro"/>
</dbReference>
<gene>
    <name evidence="5" type="ORF">MGAL_10B014466</name>
</gene>
<keyword evidence="4" id="KW-0349">Heme</keyword>
<dbReference type="InterPro" id="IPR019791">
    <property type="entry name" value="Haem_peroxidase_animal"/>
</dbReference>
<sequence length="556" mass="62455">MGDLQGLGMSQIFATAMDSNCALKNIMCNPADIYRQSNGVCNNLKNPMWGSSITAQPRFIPPHYGDGKNIGIIPRYLSVRGEPLPNPRHISNSVHNGGISPPRGCQFTVLLTFFGQFVDHDVISTPTKEDREGVEFRCCHGNMPILRRPECFPFGTPPGEFNSTCMHFVRSEIAPTVDCLPGPRNQMNQASSFLDLSVTYGSTHETEEDLVDFSTGKLYEGSFGLLPQGEGECIENTRCFRSGDQRHTENPFLNTIQTLFMREHNRIADILHEINLHWNGERIYKETRKLLTGIYQHIVFTEFLPALLGDELTSQFGLLPKPVGFNTQYNDNVNAGTRNAFGAAAFRIGHTFIGSLIGSSDMNFNEMHNIPLENEFFNPRTIYDRKTLVLRRGRDHGLPSYNSFRRHCGLQPAWTFIAGPTGLVDQDKGAALSLQKIYKHPDDIDLFPGGLSETPLKGSLVGPTFGCLIGLQFLMYKTGDRFYYENKFPQTGFTSEQLNIIKQQSLSSLLCRNTDIHSVQPKAFVSPLPGMHRQPCNSFPRLGEQELNAWKDYNLR</sequence>
<keyword evidence="3" id="KW-0325">Glycoprotein</keyword>
<dbReference type="GO" id="GO:0006979">
    <property type="term" value="P:response to oxidative stress"/>
    <property type="evidence" value="ECO:0007669"/>
    <property type="project" value="InterPro"/>
</dbReference>
<evidence type="ECO:0000256" key="1">
    <source>
        <dbReference type="ARBA" id="ARBA00004613"/>
    </source>
</evidence>
<protein>
    <submittedName>
        <fullName evidence="5">Uncharacterized protein</fullName>
    </submittedName>
</protein>
<dbReference type="PANTHER" id="PTHR11475:SF4">
    <property type="entry name" value="CHORION PEROXIDASE"/>
    <property type="match status" value="1"/>
</dbReference>